<accession>A0A0E9XM61</accession>
<reference evidence="1" key="1">
    <citation type="submission" date="2014-11" db="EMBL/GenBank/DDBJ databases">
        <authorList>
            <person name="Amaro Gonzalez C."/>
        </authorList>
    </citation>
    <scope>NUCLEOTIDE SEQUENCE</scope>
</reference>
<dbReference type="AlphaFoldDB" id="A0A0E9XM61"/>
<protein>
    <submittedName>
        <fullName evidence="1">Uncharacterized protein</fullName>
    </submittedName>
</protein>
<evidence type="ECO:0000313" key="1">
    <source>
        <dbReference type="EMBL" id="JAI02784.1"/>
    </source>
</evidence>
<reference evidence="1" key="2">
    <citation type="journal article" date="2015" name="Fish Shellfish Immunol.">
        <title>Early steps in the European eel (Anguilla anguilla)-Vibrio vulnificus interaction in the gills: Role of the RtxA13 toxin.</title>
        <authorList>
            <person name="Callol A."/>
            <person name="Pajuelo D."/>
            <person name="Ebbesson L."/>
            <person name="Teles M."/>
            <person name="MacKenzie S."/>
            <person name="Amaro C."/>
        </authorList>
    </citation>
    <scope>NUCLEOTIDE SEQUENCE</scope>
</reference>
<name>A0A0E9XM61_ANGAN</name>
<organism evidence="1">
    <name type="scientific">Anguilla anguilla</name>
    <name type="common">European freshwater eel</name>
    <name type="synonym">Muraena anguilla</name>
    <dbReference type="NCBI Taxonomy" id="7936"/>
    <lineage>
        <taxon>Eukaryota</taxon>
        <taxon>Metazoa</taxon>
        <taxon>Chordata</taxon>
        <taxon>Craniata</taxon>
        <taxon>Vertebrata</taxon>
        <taxon>Euteleostomi</taxon>
        <taxon>Actinopterygii</taxon>
        <taxon>Neopterygii</taxon>
        <taxon>Teleostei</taxon>
        <taxon>Anguilliformes</taxon>
        <taxon>Anguillidae</taxon>
        <taxon>Anguilla</taxon>
    </lineage>
</organism>
<dbReference type="EMBL" id="GBXM01005794">
    <property type="protein sequence ID" value="JAI02784.1"/>
    <property type="molecule type" value="Transcribed_RNA"/>
</dbReference>
<proteinExistence type="predicted"/>
<sequence>MLVAGLPSFFSLRKEIRIVLCVPLYPPFCDPLAEIFQFHSCKSSLSGAYFPYLAAV</sequence>